<dbReference type="Gene3D" id="3.40.109.10">
    <property type="entry name" value="NADH Oxidase"/>
    <property type="match status" value="1"/>
</dbReference>
<dbReference type="InterPro" id="IPR050627">
    <property type="entry name" value="Nitroreductase/BluB"/>
</dbReference>
<reference evidence="2 3" key="1">
    <citation type="submission" date="2018-06" db="EMBL/GenBank/DDBJ databases">
        <authorList>
            <consortium name="Pathogen Informatics"/>
            <person name="Doyle S."/>
        </authorList>
    </citation>
    <scope>NUCLEOTIDE SEQUENCE [LARGE SCALE GENOMIC DNA]</scope>
    <source>
        <strain evidence="2 3">NCTC1934</strain>
    </source>
</reference>
<organism evidence="2 3">
    <name type="scientific">Nocardia otitidiscaviarum</name>
    <dbReference type="NCBI Taxonomy" id="1823"/>
    <lineage>
        <taxon>Bacteria</taxon>
        <taxon>Bacillati</taxon>
        <taxon>Actinomycetota</taxon>
        <taxon>Actinomycetes</taxon>
        <taxon>Mycobacteriales</taxon>
        <taxon>Nocardiaceae</taxon>
        <taxon>Nocardia</taxon>
    </lineage>
</organism>
<gene>
    <name evidence="2" type="ORF">NCTC1934_05340</name>
</gene>
<keyword evidence="3" id="KW-1185">Reference proteome</keyword>
<dbReference type="EMBL" id="UGRY01000004">
    <property type="protein sequence ID" value="SUD48013.1"/>
    <property type="molecule type" value="Genomic_DNA"/>
</dbReference>
<dbReference type="SUPFAM" id="SSF55469">
    <property type="entry name" value="FMN-dependent nitroreductase-like"/>
    <property type="match status" value="2"/>
</dbReference>
<dbReference type="STRING" id="1406858.GCA_000710895_03839"/>
<evidence type="ECO:0000313" key="2">
    <source>
        <dbReference type="EMBL" id="SUD48013.1"/>
    </source>
</evidence>
<protein>
    <submittedName>
        <fullName evidence="2">NAD(P)H nitroreductase RV3131/MT3217</fullName>
    </submittedName>
</protein>
<dbReference type="Proteomes" id="UP000255467">
    <property type="component" value="Unassembled WGS sequence"/>
</dbReference>
<feature type="region of interest" description="Disordered" evidence="1">
    <location>
        <begin position="16"/>
        <end position="39"/>
    </location>
</feature>
<name>A0A379JJ59_9NOCA</name>
<dbReference type="InterPro" id="IPR000415">
    <property type="entry name" value="Nitroreductase-like"/>
</dbReference>
<evidence type="ECO:0000313" key="3">
    <source>
        <dbReference type="Proteomes" id="UP000255467"/>
    </source>
</evidence>
<evidence type="ECO:0000256" key="1">
    <source>
        <dbReference type="SAM" id="MobiDB-lite"/>
    </source>
</evidence>
<sequence>MLGTFGSVSNRAPTNTLGFDTIRRGRKGGNRQMLAERPNPDTVAAALDLAVRAPSVHNSQPWRWRLGDGTVELFADRSRQLPATDPQGRGLVLSCGAALHHLRVAAAVLGWTAEVRYLPEAREPDLLAAVEFAPSTPARSDFDLAAAILHRRSDRRRYSTWPVPTGYLRRITGAAVGFGAAARHVPEGLRERLARPAWAALERHARDADYQRELAAWSGRRGGCDGVPAANTPRPQCGDEIPVRTFLDPALADRTLHPDAAEWLVVCTPGDDTRARLRAGEALSALLLTATDLGLSSCLQTEPLGVPALREEIRSQVLHDCAHAQAMVRIGWVPTSAAPLPHTPRRPLDDIVV</sequence>
<dbReference type="AlphaFoldDB" id="A0A379JJ59"/>
<proteinExistence type="predicted"/>
<dbReference type="GO" id="GO:0016491">
    <property type="term" value="F:oxidoreductase activity"/>
    <property type="evidence" value="ECO:0007669"/>
    <property type="project" value="InterPro"/>
</dbReference>
<dbReference type="PANTHER" id="PTHR23026">
    <property type="entry name" value="NADPH NITROREDUCTASE"/>
    <property type="match status" value="1"/>
</dbReference>
<accession>A0A379JJ59</accession>
<dbReference type="PANTHER" id="PTHR23026:SF123">
    <property type="entry name" value="NAD(P)H NITROREDUCTASE RV3131-RELATED"/>
    <property type="match status" value="1"/>
</dbReference>
<dbReference type="NCBIfam" id="NF047509">
    <property type="entry name" value="Rv3131_FMN_oxido"/>
    <property type="match status" value="1"/>
</dbReference>